<protein>
    <submittedName>
        <fullName evidence="4">Phosphate regulon transcriptional regulatory protein PhoB</fullName>
    </submittedName>
</protein>
<dbReference type="PROSITE" id="PS50110">
    <property type="entry name" value="RESPONSE_REGULATORY"/>
    <property type="match status" value="1"/>
</dbReference>
<sequence>MKKNIMIVEDEQRYHDLYSLMLEDTDYKIIHAYDGDDAFQRLDERLPDLIILDIMLDMVTGDTFFLYVKGIPKFADIPIIVLSNSARRNYKNLNKIDPNLVFLDKKITKERLIKEIQAKIGKQDFTTTKI</sequence>
<proteinExistence type="predicted"/>
<dbReference type="AlphaFoldDB" id="A0A941W2G3"/>
<evidence type="ECO:0000259" key="3">
    <source>
        <dbReference type="PROSITE" id="PS50110"/>
    </source>
</evidence>
<dbReference type="SMART" id="SM00448">
    <property type="entry name" value="REC"/>
    <property type="match status" value="1"/>
</dbReference>
<comment type="caution">
    <text evidence="4">The sequence shown here is derived from an EMBL/GenBank/DDBJ whole genome shotgun (WGS) entry which is preliminary data.</text>
</comment>
<evidence type="ECO:0000313" key="4">
    <source>
        <dbReference type="EMBL" id="MBS1258108.1"/>
    </source>
</evidence>
<gene>
    <name evidence="4" type="ORF">MAG551_01161</name>
</gene>
<evidence type="ECO:0000256" key="1">
    <source>
        <dbReference type="ARBA" id="ARBA00022553"/>
    </source>
</evidence>
<dbReference type="SUPFAM" id="SSF52172">
    <property type="entry name" value="CheY-like"/>
    <property type="match status" value="1"/>
</dbReference>
<accession>A0A941W2G3</accession>
<keyword evidence="1 2" id="KW-0597">Phosphoprotein</keyword>
<reference evidence="4" key="1">
    <citation type="journal article" date="2021" name="ISME J.">
        <title>Fine-scale metabolic discontinuity in a stratified prokaryote microbiome of a Red Sea deep halocline.</title>
        <authorList>
            <person name="Michoud G."/>
            <person name="Ngugi D.K."/>
            <person name="Barozzi A."/>
            <person name="Merlino G."/>
            <person name="Calleja M.L."/>
            <person name="Delgado-Huertas A."/>
            <person name="Moran X.A.G."/>
            <person name="Daffonchio D."/>
        </authorList>
    </citation>
    <scope>NUCLEOTIDE SEQUENCE</scope>
    <source>
        <strain evidence="4">SuakinDeep_MAG55_1</strain>
    </source>
</reference>
<dbReference type="PANTHER" id="PTHR44591">
    <property type="entry name" value="STRESS RESPONSE REGULATOR PROTEIN 1"/>
    <property type="match status" value="1"/>
</dbReference>
<evidence type="ECO:0000256" key="2">
    <source>
        <dbReference type="PROSITE-ProRule" id="PRU00169"/>
    </source>
</evidence>
<dbReference type="Gene3D" id="3.40.50.2300">
    <property type="match status" value="1"/>
</dbReference>
<dbReference type="GO" id="GO:0000160">
    <property type="term" value="P:phosphorelay signal transduction system"/>
    <property type="evidence" value="ECO:0007669"/>
    <property type="project" value="InterPro"/>
</dbReference>
<dbReference type="InterPro" id="IPR001789">
    <property type="entry name" value="Sig_transdc_resp-reg_receiver"/>
</dbReference>
<dbReference type="EMBL" id="JAANXD010000048">
    <property type="protein sequence ID" value="MBS1258108.1"/>
    <property type="molecule type" value="Genomic_DNA"/>
</dbReference>
<dbReference type="InterPro" id="IPR011006">
    <property type="entry name" value="CheY-like_superfamily"/>
</dbReference>
<feature type="domain" description="Response regulatory" evidence="3">
    <location>
        <begin position="4"/>
        <end position="120"/>
    </location>
</feature>
<dbReference type="CDD" id="cd00156">
    <property type="entry name" value="REC"/>
    <property type="match status" value="1"/>
</dbReference>
<name>A0A941W2G3_9BACT</name>
<dbReference type="InterPro" id="IPR050595">
    <property type="entry name" value="Bact_response_regulator"/>
</dbReference>
<dbReference type="PANTHER" id="PTHR44591:SF3">
    <property type="entry name" value="RESPONSE REGULATORY DOMAIN-CONTAINING PROTEIN"/>
    <property type="match status" value="1"/>
</dbReference>
<dbReference type="Pfam" id="PF00072">
    <property type="entry name" value="Response_reg"/>
    <property type="match status" value="1"/>
</dbReference>
<dbReference type="Proteomes" id="UP000722750">
    <property type="component" value="Unassembled WGS sequence"/>
</dbReference>
<feature type="modified residue" description="4-aspartylphosphate" evidence="2">
    <location>
        <position position="53"/>
    </location>
</feature>
<evidence type="ECO:0000313" key="5">
    <source>
        <dbReference type="Proteomes" id="UP000722750"/>
    </source>
</evidence>
<organism evidence="4 5">
    <name type="scientific">Candidatus Scalindua arabica</name>
    <dbReference type="NCBI Taxonomy" id="1127984"/>
    <lineage>
        <taxon>Bacteria</taxon>
        <taxon>Pseudomonadati</taxon>
        <taxon>Planctomycetota</taxon>
        <taxon>Candidatus Brocadiia</taxon>
        <taxon>Candidatus Brocadiales</taxon>
        <taxon>Candidatus Scalinduaceae</taxon>
        <taxon>Candidatus Scalindua</taxon>
    </lineage>
</organism>